<keyword evidence="2" id="KW-0808">Transferase</keyword>
<comment type="caution">
    <text evidence="2">The sequence shown here is derived from an EMBL/GenBank/DDBJ whole genome shotgun (WGS) entry which is preliminary data.</text>
</comment>
<name>K7A7N0_9ALTE</name>
<evidence type="ECO:0000313" key="3">
    <source>
        <dbReference type="Proteomes" id="UP000006322"/>
    </source>
</evidence>
<dbReference type="RefSeq" id="WP_007103281.1">
    <property type="nucleotide sequence ID" value="NZ_BAER01000017.1"/>
</dbReference>
<dbReference type="AlphaFoldDB" id="K7A7N0"/>
<dbReference type="InterPro" id="IPR000182">
    <property type="entry name" value="GNAT_dom"/>
</dbReference>
<dbReference type="PROSITE" id="PS51186">
    <property type="entry name" value="GNAT"/>
    <property type="match status" value="1"/>
</dbReference>
<evidence type="ECO:0000313" key="2">
    <source>
        <dbReference type="EMBL" id="GAC31475.1"/>
    </source>
</evidence>
<feature type="domain" description="N-acetyltransferase" evidence="1">
    <location>
        <begin position="3"/>
        <end position="149"/>
    </location>
</feature>
<sequence>MQTTIRKAQVSDIEALVNFNQLMAKETEGKQLDGDILTLGVSNLINDANKGFYLVAEVDKQVVGSLMVTTEWSDWRNSEFWWVQSVYIVPKFRRKGLYSALYNEVKALGDKAQNVCGYRLYVERENRVAQRTYQALDMEESHYLMFEGK</sequence>
<dbReference type="Gene3D" id="3.40.630.30">
    <property type="match status" value="1"/>
</dbReference>
<keyword evidence="3" id="KW-1185">Reference proteome</keyword>
<dbReference type="EMBL" id="BAER01000017">
    <property type="protein sequence ID" value="GAC31475.1"/>
    <property type="molecule type" value="Genomic_DNA"/>
</dbReference>
<gene>
    <name evidence="2" type="ORF">GPLA_0558</name>
</gene>
<evidence type="ECO:0000259" key="1">
    <source>
        <dbReference type="PROSITE" id="PS51186"/>
    </source>
</evidence>
<dbReference type="SUPFAM" id="SSF55729">
    <property type="entry name" value="Acyl-CoA N-acyltransferases (Nat)"/>
    <property type="match status" value="1"/>
</dbReference>
<organism evidence="2 3">
    <name type="scientific">Paraglaciecola polaris LMG 21857</name>
    <dbReference type="NCBI Taxonomy" id="1129793"/>
    <lineage>
        <taxon>Bacteria</taxon>
        <taxon>Pseudomonadati</taxon>
        <taxon>Pseudomonadota</taxon>
        <taxon>Gammaproteobacteria</taxon>
        <taxon>Alteromonadales</taxon>
        <taxon>Alteromonadaceae</taxon>
        <taxon>Paraglaciecola</taxon>
    </lineage>
</organism>
<dbReference type="GO" id="GO:0016747">
    <property type="term" value="F:acyltransferase activity, transferring groups other than amino-acyl groups"/>
    <property type="evidence" value="ECO:0007669"/>
    <property type="project" value="InterPro"/>
</dbReference>
<dbReference type="STRING" id="1129793.GPLA_0558"/>
<dbReference type="CDD" id="cd04301">
    <property type="entry name" value="NAT_SF"/>
    <property type="match status" value="1"/>
</dbReference>
<dbReference type="OrthoDB" id="9805924at2"/>
<accession>K7A7N0</accession>
<dbReference type="Pfam" id="PF00583">
    <property type="entry name" value="Acetyltransf_1"/>
    <property type="match status" value="1"/>
</dbReference>
<protein>
    <submittedName>
        <fullName evidence="2">GCN5-related N-acetyltransferase</fullName>
    </submittedName>
</protein>
<reference evidence="3" key="1">
    <citation type="journal article" date="2014" name="Environ. Microbiol.">
        <title>Comparative genomics of the marine bacterial genus Glaciecola reveals the high degree of genomic diversity and genomic characteristic for cold adaptation.</title>
        <authorList>
            <person name="Qin Q.L."/>
            <person name="Xie B.B."/>
            <person name="Yu Y."/>
            <person name="Shu Y.L."/>
            <person name="Rong J.C."/>
            <person name="Zhang Y.J."/>
            <person name="Zhao D.L."/>
            <person name="Chen X.L."/>
            <person name="Zhang X.Y."/>
            <person name="Chen B."/>
            <person name="Zhou B.C."/>
            <person name="Zhang Y.Z."/>
        </authorList>
    </citation>
    <scope>NUCLEOTIDE SEQUENCE [LARGE SCALE GENOMIC DNA]</scope>
    <source>
        <strain evidence="3">LMG 21857</strain>
    </source>
</reference>
<dbReference type="Proteomes" id="UP000006322">
    <property type="component" value="Unassembled WGS sequence"/>
</dbReference>
<proteinExistence type="predicted"/>
<dbReference type="InterPro" id="IPR016181">
    <property type="entry name" value="Acyl_CoA_acyltransferase"/>
</dbReference>